<sequence length="100" mass="11016">MQLVSSIIIYLLLDPCLARSIVNISHSTIAKSGFHFALTQGRNLQYVHPGLLQLPRCQNGLREGMVIGRVLIAKLPVREPLVVQAERIHDTSCTSTARAV</sequence>
<dbReference type="OrthoDB" id="2679825at2759"/>
<accession>A0A9P7EYQ6</accession>
<dbReference type="Proteomes" id="UP000823399">
    <property type="component" value="Unassembled WGS sequence"/>
</dbReference>
<evidence type="ECO:0008006" key="4">
    <source>
        <dbReference type="Google" id="ProtNLM"/>
    </source>
</evidence>
<organism evidence="2 3">
    <name type="scientific">Suillus discolor</name>
    <dbReference type="NCBI Taxonomy" id="1912936"/>
    <lineage>
        <taxon>Eukaryota</taxon>
        <taxon>Fungi</taxon>
        <taxon>Dikarya</taxon>
        <taxon>Basidiomycota</taxon>
        <taxon>Agaricomycotina</taxon>
        <taxon>Agaricomycetes</taxon>
        <taxon>Agaricomycetidae</taxon>
        <taxon>Boletales</taxon>
        <taxon>Suillineae</taxon>
        <taxon>Suillaceae</taxon>
        <taxon>Suillus</taxon>
    </lineage>
</organism>
<reference evidence="2" key="1">
    <citation type="journal article" date="2020" name="New Phytol.">
        <title>Comparative genomics reveals dynamic genome evolution in host specialist ectomycorrhizal fungi.</title>
        <authorList>
            <person name="Lofgren L.A."/>
            <person name="Nguyen N.H."/>
            <person name="Vilgalys R."/>
            <person name="Ruytinx J."/>
            <person name="Liao H.L."/>
            <person name="Branco S."/>
            <person name="Kuo A."/>
            <person name="LaButti K."/>
            <person name="Lipzen A."/>
            <person name="Andreopoulos W."/>
            <person name="Pangilinan J."/>
            <person name="Riley R."/>
            <person name="Hundley H."/>
            <person name="Na H."/>
            <person name="Barry K."/>
            <person name="Grigoriev I.V."/>
            <person name="Stajich J.E."/>
            <person name="Kennedy P.G."/>
        </authorList>
    </citation>
    <scope>NUCLEOTIDE SEQUENCE</scope>
    <source>
        <strain evidence="2">FC423</strain>
    </source>
</reference>
<feature type="signal peptide" evidence="1">
    <location>
        <begin position="1"/>
        <end position="18"/>
    </location>
</feature>
<dbReference type="AlphaFoldDB" id="A0A9P7EYQ6"/>
<evidence type="ECO:0000256" key="1">
    <source>
        <dbReference type="SAM" id="SignalP"/>
    </source>
</evidence>
<name>A0A9P7EYQ6_9AGAM</name>
<dbReference type="EMBL" id="JABBWM010000071">
    <property type="protein sequence ID" value="KAG2096068.1"/>
    <property type="molecule type" value="Genomic_DNA"/>
</dbReference>
<keyword evidence="3" id="KW-1185">Reference proteome</keyword>
<feature type="chain" id="PRO_5040192397" description="Secreted protein" evidence="1">
    <location>
        <begin position="19"/>
        <end position="100"/>
    </location>
</feature>
<keyword evidence="1" id="KW-0732">Signal</keyword>
<evidence type="ECO:0000313" key="3">
    <source>
        <dbReference type="Proteomes" id="UP000823399"/>
    </source>
</evidence>
<comment type="caution">
    <text evidence="2">The sequence shown here is derived from an EMBL/GenBank/DDBJ whole genome shotgun (WGS) entry which is preliminary data.</text>
</comment>
<protein>
    <recommendedName>
        <fullName evidence="4">Secreted protein</fullName>
    </recommendedName>
</protein>
<proteinExistence type="predicted"/>
<evidence type="ECO:0000313" key="2">
    <source>
        <dbReference type="EMBL" id="KAG2096068.1"/>
    </source>
</evidence>
<dbReference type="GeneID" id="64700887"/>
<dbReference type="RefSeq" id="XP_041288075.1">
    <property type="nucleotide sequence ID" value="XM_041438628.1"/>
</dbReference>
<gene>
    <name evidence="2" type="ORF">F5147DRAFT_716898</name>
</gene>